<keyword evidence="6" id="KW-0723">Serine/threonine-protein kinase</keyword>
<dbReference type="GO" id="GO:0005737">
    <property type="term" value="C:cytoplasm"/>
    <property type="evidence" value="ECO:0007669"/>
    <property type="project" value="UniProtKB-SubCell"/>
</dbReference>
<evidence type="ECO:0000313" key="21">
    <source>
        <dbReference type="Proteomes" id="UP000694389"/>
    </source>
</evidence>
<feature type="compositionally biased region" description="Low complexity" evidence="15">
    <location>
        <begin position="932"/>
        <end position="990"/>
    </location>
</feature>
<dbReference type="InterPro" id="IPR050236">
    <property type="entry name" value="Ser_Thr_kinase_AGC"/>
</dbReference>
<keyword evidence="11" id="KW-0067">ATP-binding</keyword>
<dbReference type="FunFam" id="2.30.42.10:FF:000008">
    <property type="entry name" value="microtubule-associated serine/threonine-protein kinase 4 isoform X2"/>
    <property type="match status" value="1"/>
</dbReference>
<keyword evidence="21" id="KW-1185">Reference proteome</keyword>
<dbReference type="Gene3D" id="1.20.1480.20">
    <property type="entry name" value="MAST3 pre-PK domain-like"/>
    <property type="match status" value="1"/>
</dbReference>
<feature type="compositionally biased region" description="Low complexity" evidence="15">
    <location>
        <begin position="636"/>
        <end position="647"/>
    </location>
</feature>
<dbReference type="Gene3D" id="2.30.42.10">
    <property type="match status" value="1"/>
</dbReference>
<dbReference type="GO" id="GO:0004674">
    <property type="term" value="F:protein serine/threonine kinase activity"/>
    <property type="evidence" value="ECO:0007669"/>
    <property type="project" value="UniProtKB-KW"/>
</dbReference>
<sequence length="1156" mass="128691">MTVTARLILSLSLNSVYFLSHFVSLPAPLPLFLSSPLFLSIFYSLLLFCFCRADGRRWSVASVPSSGYCTNAPSSSVSSSSSQELLHQLPLQPTQDDLHFLFKHFRSTESVADEEGAHPAPPVRLRSRSLSPGRTCGTFDNEIVMMNHVYKERFPKATAQMEGQLLDIIAECSPGSALPLADGVLGFIQHQLVELARDCLDKSQKGLVTSRYFVELQEKLEKLLHEAYERSESEEVTIITKLVKKILIIISRPARLLECLEFDPEEFYQRLEAAEGHAKVGHGIKTDIPRYIISQLGLTRDPLEEMVHLEQTSPSHRSRAACTPPRRKPLESDFETIKLISNGAYGAVFLVRHKETRQRFAMKKINRQNLILRNQIQQVFVERDILTFAENPFVVSMFCSFETRRHLCMVMDLLITSMGHIKLTDFGLSKIGLMNMTTNLYEGHIEKDTREFIDKQVCGTPEYIAPEVILRQGYGKPVDWWAMGIILYEFLVGCVPFFGDTPEQLFGQVVNDDIIWPEGEDALPADAQDLITRLLRQSPLERLGTGGTSEVKMHTFFLGLDWNGLLRQKAEFIPQLETDDDTSYFDTRSERYCHLGSDDDDETNDDESSRELRQFSSVAHRFSKVLVTALLRPRASSSSSQSERSTSPLVMNSTQSLDIMPRFAISAEEEGKTNKHRPLDYTPYLLILDGMVSNLRRIRLRSNSTGTRPSFRRGASRRIAHQLETPEKPRSPAGKVPKSASVSGLSLIITPDDSACPPTSPKSSLSLSSNPSSRDSSPSRDLSVSISCLRPPVVIHSSGKRFGFALRAIRVYMGDSDVYTVHHMVWCVEEGSPAHEAGLRAGDLITHVNGESVQGLVHTEVVELLLKSGNRVTLQTTALENTSIKVGPARKVSYKAKMARRSKKSKRKDGQDSRRRSILKKLSKHTPPPPMQSSRSFSSGFHQSSSDSLSGSPTQSLSPGPSTPCRSPAPDHSGDSSSSPCSSSPNSPVPQARPSSLHVLGRYTKAGRCKSTSSIPPSPLACIPPPQPLSPQCSPSCLPSHPNAEPPRSPLLKRVQSAEKLTGDKTTGGYHGDRKAYSTRRHTMEVVVMRKLALSERRDSFKKQEAVQEVSFDDLEEREATPSPTLPVTQEGQQRVSLWKRLKGEDKSLTCYSTYI</sequence>
<dbReference type="Proteomes" id="UP000694389">
    <property type="component" value="Unassembled WGS sequence"/>
</dbReference>
<comment type="subcellular location">
    <subcellularLocation>
        <location evidence="2">Cytoplasm</location>
    </subcellularLocation>
</comment>
<dbReference type="InterPro" id="IPR011009">
    <property type="entry name" value="Kinase-like_dom_sf"/>
</dbReference>
<keyword evidence="16" id="KW-1133">Transmembrane helix</keyword>
<evidence type="ECO:0000256" key="13">
    <source>
        <dbReference type="ARBA" id="ARBA00047899"/>
    </source>
</evidence>
<keyword evidence="9" id="KW-0547">Nucleotide-binding</keyword>
<feature type="region of interest" description="Disordered" evidence="15">
    <location>
        <begin position="1028"/>
        <end position="1049"/>
    </location>
</feature>
<feature type="compositionally biased region" description="Low complexity" evidence="15">
    <location>
        <begin position="1030"/>
        <end position="1040"/>
    </location>
</feature>
<evidence type="ECO:0000256" key="6">
    <source>
        <dbReference type="ARBA" id="ARBA00022527"/>
    </source>
</evidence>
<comment type="catalytic activity">
    <reaction evidence="14">
        <text>L-seryl-[protein] + ATP = O-phospho-L-seryl-[protein] + ADP + H(+)</text>
        <dbReference type="Rhea" id="RHEA:17989"/>
        <dbReference type="Rhea" id="RHEA-COMP:9863"/>
        <dbReference type="Rhea" id="RHEA-COMP:11604"/>
        <dbReference type="ChEBI" id="CHEBI:15378"/>
        <dbReference type="ChEBI" id="CHEBI:29999"/>
        <dbReference type="ChEBI" id="CHEBI:30616"/>
        <dbReference type="ChEBI" id="CHEBI:83421"/>
        <dbReference type="ChEBI" id="CHEBI:456216"/>
        <dbReference type="EC" id="2.7.11.1"/>
    </reaction>
</comment>
<feature type="region of interest" description="Disordered" evidence="15">
    <location>
        <begin position="890"/>
        <end position="995"/>
    </location>
</feature>
<dbReference type="SUPFAM" id="SSF56112">
    <property type="entry name" value="Protein kinase-like (PK-like)"/>
    <property type="match status" value="1"/>
</dbReference>
<feature type="domain" description="PDZ" evidence="18">
    <location>
        <begin position="792"/>
        <end position="880"/>
    </location>
</feature>
<evidence type="ECO:0000313" key="20">
    <source>
        <dbReference type="Ensembl" id="ENSDLAP00005006241.1"/>
    </source>
</evidence>
<dbReference type="Pfam" id="PF00069">
    <property type="entry name" value="Pkinase"/>
    <property type="match status" value="1"/>
</dbReference>
<dbReference type="FunFam" id="3.30.200.20:FF:000012">
    <property type="entry name" value="microtubule-associated serine/threonine-protein kinase 2 isoform X1"/>
    <property type="match status" value="1"/>
</dbReference>
<dbReference type="PROSITE" id="PS50106">
    <property type="entry name" value="PDZ"/>
    <property type="match status" value="1"/>
</dbReference>
<comment type="similarity">
    <text evidence="3">Belongs to the protein kinase superfamily. AGC Ser/Thr protein kinase family.</text>
</comment>
<evidence type="ECO:0000256" key="11">
    <source>
        <dbReference type="ARBA" id="ARBA00022840"/>
    </source>
</evidence>
<comment type="catalytic activity">
    <reaction evidence="13">
        <text>L-threonyl-[protein] + ATP = O-phospho-L-threonyl-[protein] + ADP + H(+)</text>
        <dbReference type="Rhea" id="RHEA:46608"/>
        <dbReference type="Rhea" id="RHEA-COMP:11060"/>
        <dbReference type="Rhea" id="RHEA-COMP:11605"/>
        <dbReference type="ChEBI" id="CHEBI:15378"/>
        <dbReference type="ChEBI" id="CHEBI:30013"/>
        <dbReference type="ChEBI" id="CHEBI:30616"/>
        <dbReference type="ChEBI" id="CHEBI:61977"/>
        <dbReference type="ChEBI" id="CHEBI:456216"/>
        <dbReference type="EC" id="2.7.11.1"/>
    </reaction>
</comment>
<dbReference type="InterPro" id="IPR023142">
    <property type="entry name" value="MAST_pre-PK_dom_sf"/>
</dbReference>
<evidence type="ECO:0000259" key="17">
    <source>
        <dbReference type="PROSITE" id="PS50011"/>
    </source>
</evidence>
<dbReference type="Ensembl" id="ENSDLAT00005006704.2">
    <property type="protein sequence ID" value="ENSDLAP00005006241.1"/>
    <property type="gene ID" value="ENSDLAG00005002659.2"/>
</dbReference>
<dbReference type="Gene3D" id="1.10.510.10">
    <property type="entry name" value="Transferase(Phosphotransferase) domain 1"/>
    <property type="match status" value="1"/>
</dbReference>
<evidence type="ECO:0000256" key="8">
    <source>
        <dbReference type="ARBA" id="ARBA00022679"/>
    </source>
</evidence>
<reference evidence="20" key="2">
    <citation type="submission" date="2025-09" db="UniProtKB">
        <authorList>
            <consortium name="Ensembl"/>
        </authorList>
    </citation>
    <scope>IDENTIFICATION</scope>
</reference>
<dbReference type="GeneTree" id="ENSGT00940000157166"/>
<feature type="region of interest" description="Disordered" evidence="15">
    <location>
        <begin position="633"/>
        <end position="653"/>
    </location>
</feature>
<feature type="compositionally biased region" description="Basic residues" evidence="15">
    <location>
        <begin position="892"/>
        <end position="907"/>
    </location>
</feature>
<reference evidence="20" key="1">
    <citation type="submission" date="2025-08" db="UniProtKB">
        <authorList>
            <consortium name="Ensembl"/>
        </authorList>
    </citation>
    <scope>IDENTIFICATION</scope>
</reference>
<name>A0A8C4DT57_DICLA</name>
<gene>
    <name evidence="20" type="primary">mast3a</name>
</gene>
<dbReference type="InterPro" id="IPR000719">
    <property type="entry name" value="Prot_kinase_dom"/>
</dbReference>
<dbReference type="SUPFAM" id="SSF50156">
    <property type="entry name" value="PDZ domain-like"/>
    <property type="match status" value="1"/>
</dbReference>
<keyword evidence="12" id="KW-0460">Magnesium</keyword>
<evidence type="ECO:0000256" key="3">
    <source>
        <dbReference type="ARBA" id="ARBA00009903"/>
    </source>
</evidence>
<keyword evidence="5" id="KW-0963">Cytoplasm</keyword>
<dbReference type="GO" id="GO:0005524">
    <property type="term" value="F:ATP binding"/>
    <property type="evidence" value="ECO:0007669"/>
    <property type="project" value="UniProtKB-KW"/>
</dbReference>
<protein>
    <recommendedName>
        <fullName evidence="4">non-specific serine/threonine protein kinase</fullName>
        <ecNumber evidence="4">2.7.11.1</ecNumber>
    </recommendedName>
</protein>
<feature type="compositionally biased region" description="Low complexity" evidence="15">
    <location>
        <begin position="761"/>
        <end position="782"/>
    </location>
</feature>
<dbReference type="EC" id="2.7.11.1" evidence="4"/>
<keyword evidence="8" id="KW-0808">Transferase</keyword>
<feature type="domain" description="Protein kinase" evidence="17">
    <location>
        <begin position="163"/>
        <end position="557"/>
    </location>
</feature>
<proteinExistence type="inferred from homology"/>
<organism evidence="20 21">
    <name type="scientific">Dicentrarchus labrax</name>
    <name type="common">European seabass</name>
    <name type="synonym">Morone labrax</name>
    <dbReference type="NCBI Taxonomy" id="13489"/>
    <lineage>
        <taxon>Eukaryota</taxon>
        <taxon>Metazoa</taxon>
        <taxon>Chordata</taxon>
        <taxon>Craniata</taxon>
        <taxon>Vertebrata</taxon>
        <taxon>Euteleostomi</taxon>
        <taxon>Actinopterygii</taxon>
        <taxon>Neopterygii</taxon>
        <taxon>Teleostei</taxon>
        <taxon>Neoteleostei</taxon>
        <taxon>Acanthomorphata</taxon>
        <taxon>Eupercaria</taxon>
        <taxon>Moronidae</taxon>
        <taxon>Dicentrarchus</taxon>
    </lineage>
</organism>
<evidence type="ECO:0000256" key="14">
    <source>
        <dbReference type="ARBA" id="ARBA00048679"/>
    </source>
</evidence>
<feature type="region of interest" description="Disordered" evidence="15">
    <location>
        <begin position="700"/>
        <end position="782"/>
    </location>
</feature>
<evidence type="ECO:0000256" key="9">
    <source>
        <dbReference type="ARBA" id="ARBA00022741"/>
    </source>
</evidence>
<evidence type="ECO:0000256" key="2">
    <source>
        <dbReference type="ARBA" id="ARBA00004496"/>
    </source>
</evidence>
<dbReference type="FunFam" id="1.10.510.10:FF:000012">
    <property type="entry name" value="microtubule-associated serine/threonine-protein kinase 2 isoform X1"/>
    <property type="match status" value="1"/>
</dbReference>
<keyword evidence="16" id="KW-0472">Membrane</keyword>
<evidence type="ECO:0000256" key="12">
    <source>
        <dbReference type="ARBA" id="ARBA00022842"/>
    </source>
</evidence>
<dbReference type="SUPFAM" id="SSF140482">
    <property type="entry name" value="MAST3 pre-PK domain-like"/>
    <property type="match status" value="1"/>
</dbReference>
<dbReference type="Pfam" id="PF08926">
    <property type="entry name" value="DUF1908"/>
    <property type="match status" value="1"/>
</dbReference>
<dbReference type="PANTHER" id="PTHR24356:SF140">
    <property type="entry name" value="MICROTUBULE-ASSOCIATED SERINE_THREONINE-PROTEIN KINASE 3"/>
    <property type="match status" value="1"/>
</dbReference>
<dbReference type="Gene3D" id="3.30.200.20">
    <property type="entry name" value="Phosphorylase Kinase, domain 1"/>
    <property type="match status" value="2"/>
</dbReference>
<dbReference type="InterPro" id="IPR041489">
    <property type="entry name" value="PDZ_6"/>
</dbReference>
<dbReference type="PANTHER" id="PTHR24356">
    <property type="entry name" value="SERINE/THREONINE-PROTEIN KINASE"/>
    <property type="match status" value="1"/>
</dbReference>
<dbReference type="PROSITE" id="PS50011">
    <property type="entry name" value="PROTEIN_KINASE_DOM"/>
    <property type="match status" value="1"/>
</dbReference>
<evidence type="ECO:0000256" key="1">
    <source>
        <dbReference type="ARBA" id="ARBA00001946"/>
    </source>
</evidence>
<dbReference type="InterPro" id="IPR000961">
    <property type="entry name" value="AGC-kinase_C"/>
</dbReference>
<dbReference type="AlphaFoldDB" id="A0A8C4DT57"/>
<accession>A0A8C4DT57</accession>
<dbReference type="GO" id="GO:0000287">
    <property type="term" value="F:magnesium ion binding"/>
    <property type="evidence" value="ECO:0007669"/>
    <property type="project" value="InterPro"/>
</dbReference>
<comment type="cofactor">
    <cofactor evidence="1">
        <name>Mg(2+)</name>
        <dbReference type="ChEBI" id="CHEBI:18420"/>
    </cofactor>
</comment>
<dbReference type="GO" id="GO:0035556">
    <property type="term" value="P:intracellular signal transduction"/>
    <property type="evidence" value="ECO:0007669"/>
    <property type="project" value="TreeGrafter"/>
</dbReference>
<dbReference type="PROSITE" id="PS51285">
    <property type="entry name" value="AGC_KINASE_CTER"/>
    <property type="match status" value="1"/>
</dbReference>
<evidence type="ECO:0000256" key="4">
    <source>
        <dbReference type="ARBA" id="ARBA00012513"/>
    </source>
</evidence>
<evidence type="ECO:0000256" key="7">
    <source>
        <dbReference type="ARBA" id="ARBA00022553"/>
    </source>
</evidence>
<keyword evidence="10" id="KW-0418">Kinase</keyword>
<feature type="transmembrane region" description="Helical" evidence="16">
    <location>
        <begin position="7"/>
        <end position="25"/>
    </location>
</feature>
<keyword evidence="7" id="KW-0597">Phosphoprotein</keyword>
<evidence type="ECO:0000259" key="18">
    <source>
        <dbReference type="PROSITE" id="PS50106"/>
    </source>
</evidence>
<evidence type="ECO:0000256" key="16">
    <source>
        <dbReference type="SAM" id="Phobius"/>
    </source>
</evidence>
<dbReference type="FunFam" id="1.20.1480.20:FF:000001">
    <property type="entry name" value="microtubule-associated serine/threonine-protein kinase 4 isoform X1"/>
    <property type="match status" value="1"/>
</dbReference>
<dbReference type="SMART" id="SM00228">
    <property type="entry name" value="PDZ"/>
    <property type="match status" value="1"/>
</dbReference>
<feature type="region of interest" description="Disordered" evidence="15">
    <location>
        <begin position="1111"/>
        <end position="1134"/>
    </location>
</feature>
<evidence type="ECO:0000256" key="5">
    <source>
        <dbReference type="ARBA" id="ARBA00022490"/>
    </source>
</evidence>
<evidence type="ECO:0000259" key="19">
    <source>
        <dbReference type="PROSITE" id="PS51285"/>
    </source>
</evidence>
<feature type="compositionally biased region" description="Polar residues" evidence="15">
    <location>
        <begin position="1122"/>
        <end position="1134"/>
    </location>
</feature>
<feature type="compositionally biased region" description="Basic residues" evidence="15">
    <location>
        <begin position="710"/>
        <end position="720"/>
    </location>
</feature>
<dbReference type="Pfam" id="PF17820">
    <property type="entry name" value="PDZ_6"/>
    <property type="match status" value="1"/>
</dbReference>
<dbReference type="InterPro" id="IPR001478">
    <property type="entry name" value="PDZ"/>
</dbReference>
<feature type="domain" description="AGC-kinase C-terminal" evidence="19">
    <location>
        <begin position="558"/>
        <end position="627"/>
    </location>
</feature>
<dbReference type="InterPro" id="IPR036034">
    <property type="entry name" value="PDZ_sf"/>
</dbReference>
<dbReference type="InterPro" id="IPR015022">
    <property type="entry name" value="MAST_pre-PK_dom"/>
</dbReference>
<evidence type="ECO:0000256" key="15">
    <source>
        <dbReference type="SAM" id="MobiDB-lite"/>
    </source>
</evidence>
<evidence type="ECO:0000256" key="10">
    <source>
        <dbReference type="ARBA" id="ARBA00022777"/>
    </source>
</evidence>
<keyword evidence="16" id="KW-0812">Transmembrane</keyword>